<proteinExistence type="predicted"/>
<feature type="domain" description="DUF4190" evidence="3">
    <location>
        <begin position="51"/>
        <end position="103"/>
    </location>
</feature>
<feature type="compositionally biased region" description="Acidic residues" evidence="1">
    <location>
        <begin position="1"/>
        <end position="10"/>
    </location>
</feature>
<keyword evidence="2" id="KW-0472">Membrane</keyword>
<reference evidence="4" key="1">
    <citation type="submission" date="2021-01" db="EMBL/GenBank/DDBJ databases">
        <title>Whole genome shotgun sequence of Planosporangium mesophilum NBRC 109066.</title>
        <authorList>
            <person name="Komaki H."/>
            <person name="Tamura T."/>
        </authorList>
    </citation>
    <scope>NUCLEOTIDE SEQUENCE</scope>
    <source>
        <strain evidence="4">NBRC 109066</strain>
    </source>
</reference>
<gene>
    <name evidence="4" type="ORF">Pme01_08930</name>
</gene>
<feature type="transmembrane region" description="Helical" evidence="2">
    <location>
        <begin position="85"/>
        <end position="113"/>
    </location>
</feature>
<sequence>MASMYDDEPTEPYGPTRPLGPAEPPTQIDPYHLGYAPAGHAPPTARPTNTMAILSLVFAFVFWPLAIVFGHVGKRQIARTGEAGGGLATAGLIMGYLWLAVSVCLCCGALNLIPNTNGSGN</sequence>
<dbReference type="Proteomes" id="UP000599074">
    <property type="component" value="Unassembled WGS sequence"/>
</dbReference>
<evidence type="ECO:0000313" key="5">
    <source>
        <dbReference type="Proteomes" id="UP000599074"/>
    </source>
</evidence>
<evidence type="ECO:0000256" key="1">
    <source>
        <dbReference type="SAM" id="MobiDB-lite"/>
    </source>
</evidence>
<name>A0A8J3T9U3_9ACTN</name>
<dbReference type="AlphaFoldDB" id="A0A8J3T9U3"/>
<dbReference type="Pfam" id="PF13828">
    <property type="entry name" value="DUF4190"/>
    <property type="match status" value="1"/>
</dbReference>
<accession>A0A8J3T9U3</accession>
<feature type="transmembrane region" description="Helical" evidence="2">
    <location>
        <begin position="52"/>
        <end position="73"/>
    </location>
</feature>
<evidence type="ECO:0000259" key="3">
    <source>
        <dbReference type="Pfam" id="PF13828"/>
    </source>
</evidence>
<evidence type="ECO:0000313" key="4">
    <source>
        <dbReference type="EMBL" id="GII21296.1"/>
    </source>
</evidence>
<dbReference type="EMBL" id="BOON01000006">
    <property type="protein sequence ID" value="GII21296.1"/>
    <property type="molecule type" value="Genomic_DNA"/>
</dbReference>
<dbReference type="InterPro" id="IPR025241">
    <property type="entry name" value="DUF4190"/>
</dbReference>
<evidence type="ECO:0000256" key="2">
    <source>
        <dbReference type="SAM" id="Phobius"/>
    </source>
</evidence>
<organism evidence="4 5">
    <name type="scientific">Planosporangium mesophilum</name>
    <dbReference type="NCBI Taxonomy" id="689768"/>
    <lineage>
        <taxon>Bacteria</taxon>
        <taxon>Bacillati</taxon>
        <taxon>Actinomycetota</taxon>
        <taxon>Actinomycetes</taxon>
        <taxon>Micromonosporales</taxon>
        <taxon>Micromonosporaceae</taxon>
        <taxon>Planosporangium</taxon>
    </lineage>
</organism>
<protein>
    <recommendedName>
        <fullName evidence="3">DUF4190 domain-containing protein</fullName>
    </recommendedName>
</protein>
<feature type="region of interest" description="Disordered" evidence="1">
    <location>
        <begin position="1"/>
        <end position="40"/>
    </location>
</feature>
<comment type="caution">
    <text evidence="4">The sequence shown here is derived from an EMBL/GenBank/DDBJ whole genome shotgun (WGS) entry which is preliminary data.</text>
</comment>
<keyword evidence="5" id="KW-1185">Reference proteome</keyword>
<keyword evidence="2" id="KW-1133">Transmembrane helix</keyword>
<keyword evidence="2" id="KW-0812">Transmembrane</keyword>